<proteinExistence type="predicted"/>
<name>A0ABW2XTK3_9ACTN</name>
<dbReference type="EMBL" id="JBHTGP010000013">
    <property type="protein sequence ID" value="MFD0687870.1"/>
    <property type="molecule type" value="Genomic_DNA"/>
</dbReference>
<dbReference type="InterPro" id="IPR036890">
    <property type="entry name" value="HATPase_C_sf"/>
</dbReference>
<dbReference type="CDD" id="cd16936">
    <property type="entry name" value="HATPase_RsbW-like"/>
    <property type="match status" value="1"/>
</dbReference>
<dbReference type="InterPro" id="IPR050267">
    <property type="entry name" value="Anti-sigma-factor_SerPK"/>
</dbReference>
<evidence type="ECO:0000256" key="1">
    <source>
        <dbReference type="ARBA" id="ARBA00022527"/>
    </source>
</evidence>
<reference evidence="4" key="1">
    <citation type="journal article" date="2019" name="Int. J. Syst. Evol. Microbiol.">
        <title>The Global Catalogue of Microorganisms (GCM) 10K type strain sequencing project: providing services to taxonomists for standard genome sequencing and annotation.</title>
        <authorList>
            <consortium name="The Broad Institute Genomics Platform"/>
            <consortium name="The Broad Institute Genome Sequencing Center for Infectious Disease"/>
            <person name="Wu L."/>
            <person name="Ma J."/>
        </authorList>
    </citation>
    <scope>NUCLEOTIDE SEQUENCE [LARGE SCALE GENOMIC DNA]</scope>
    <source>
        <strain evidence="4">JCM 9371</strain>
    </source>
</reference>
<dbReference type="Proteomes" id="UP001597063">
    <property type="component" value="Unassembled WGS sequence"/>
</dbReference>
<dbReference type="RefSeq" id="WP_165502881.1">
    <property type="nucleotide sequence ID" value="NZ_CAACUY010000043.1"/>
</dbReference>
<dbReference type="PANTHER" id="PTHR35526:SF3">
    <property type="entry name" value="ANTI-SIGMA-F FACTOR RSBW"/>
    <property type="match status" value="1"/>
</dbReference>
<keyword evidence="3" id="KW-0547">Nucleotide-binding</keyword>
<gene>
    <name evidence="3" type="ORF">ACFQZM_25470</name>
</gene>
<evidence type="ECO:0000259" key="2">
    <source>
        <dbReference type="Pfam" id="PF13581"/>
    </source>
</evidence>
<dbReference type="PANTHER" id="PTHR35526">
    <property type="entry name" value="ANTI-SIGMA-F FACTOR RSBW-RELATED"/>
    <property type="match status" value="1"/>
</dbReference>
<evidence type="ECO:0000313" key="3">
    <source>
        <dbReference type="EMBL" id="MFD0687870.1"/>
    </source>
</evidence>
<dbReference type="GO" id="GO:0005524">
    <property type="term" value="F:ATP binding"/>
    <property type="evidence" value="ECO:0007669"/>
    <property type="project" value="UniProtKB-KW"/>
</dbReference>
<organism evidence="3 4">
    <name type="scientific">Actinomadura fibrosa</name>
    <dbReference type="NCBI Taxonomy" id="111802"/>
    <lineage>
        <taxon>Bacteria</taxon>
        <taxon>Bacillati</taxon>
        <taxon>Actinomycetota</taxon>
        <taxon>Actinomycetes</taxon>
        <taxon>Streptosporangiales</taxon>
        <taxon>Thermomonosporaceae</taxon>
        <taxon>Actinomadura</taxon>
    </lineage>
</organism>
<keyword evidence="1" id="KW-0723">Serine/threonine-protein kinase</keyword>
<protein>
    <submittedName>
        <fullName evidence="3">ATP-binding protein</fullName>
    </submittedName>
</protein>
<evidence type="ECO:0000313" key="4">
    <source>
        <dbReference type="Proteomes" id="UP001597063"/>
    </source>
</evidence>
<dbReference type="InterPro" id="IPR003594">
    <property type="entry name" value="HATPase_dom"/>
</dbReference>
<keyword evidence="3" id="KW-0067">ATP-binding</keyword>
<comment type="caution">
    <text evidence="3">The sequence shown here is derived from an EMBL/GenBank/DDBJ whole genome shotgun (WGS) entry which is preliminary data.</text>
</comment>
<sequence>MTGDLIIPMLATPATAGMARSLTDGRLRKWDYFAIIDDALLVVAELVTNAITETPRKEIVLQVSREAAGVIVAVWDSSPRLPQVRPIVELTLDDLCGDDLDDNGGRGLHLVQCLASACGVTPDPAVGGKWVWARLRA</sequence>
<accession>A0ABW2XTK3</accession>
<feature type="domain" description="Histidine kinase/HSP90-like ATPase" evidence="2">
    <location>
        <begin position="35"/>
        <end position="134"/>
    </location>
</feature>
<dbReference type="Pfam" id="PF13581">
    <property type="entry name" value="HATPase_c_2"/>
    <property type="match status" value="1"/>
</dbReference>
<dbReference type="Gene3D" id="3.30.565.10">
    <property type="entry name" value="Histidine kinase-like ATPase, C-terminal domain"/>
    <property type="match status" value="1"/>
</dbReference>
<keyword evidence="4" id="KW-1185">Reference proteome</keyword>
<keyword evidence="1" id="KW-0808">Transferase</keyword>
<dbReference type="SUPFAM" id="SSF55874">
    <property type="entry name" value="ATPase domain of HSP90 chaperone/DNA topoisomerase II/histidine kinase"/>
    <property type="match status" value="1"/>
</dbReference>
<keyword evidence="1" id="KW-0418">Kinase</keyword>